<dbReference type="PANTHER" id="PTHR45586:SF1">
    <property type="entry name" value="LIPOPOLYSACCHARIDE ASSEMBLY PROTEIN B"/>
    <property type="match status" value="1"/>
</dbReference>
<reference evidence="3" key="1">
    <citation type="submission" date="2018-05" db="EMBL/GenBank/DDBJ databases">
        <authorList>
            <person name="Lanie J.A."/>
            <person name="Ng W.-L."/>
            <person name="Kazmierczak K.M."/>
            <person name="Andrzejewski T.M."/>
            <person name="Davidsen T.M."/>
            <person name="Wayne K.J."/>
            <person name="Tettelin H."/>
            <person name="Glass J.I."/>
            <person name="Rusch D."/>
            <person name="Podicherti R."/>
            <person name="Tsui H.-C.T."/>
            <person name="Winkler M.E."/>
        </authorList>
    </citation>
    <scope>NUCLEOTIDE SEQUENCE</scope>
</reference>
<sequence length="1467" mass="165276">MLLVSVSLVRQAEAADGLAESIVQQIHAVVQQSHKGSTARPVTGEEIEILFRKTLLQYGNVEPLLSWLAESRGQGTGPRERVLAEIEVHVASKRGDLRRASDVMEKLLGQESVASGRLDLWLWQAKLFDALGQVKEAREAYQSLTSKDLSDADQQSVRLRLALMGLLSGTDHKPGVDAKELIELAKESKDIAFRNRAAIVLAVQNQYVEAVKLFAIVGKGTVRFRSASRLTEWAIRAKNRDKAIVSAWDAVRSAQLKRDRRYALALLVESYRMIQNRKGLKELIKAFAKEDQKDTPISNEMRAAWVELLRELGRHEDAVALFKATAENKNGFSIEMRRELLEMEGEAGNVERMIDSYRELIAAEPNELAWRGGLTRVLLEQGKDGEALKLWDSYIDQLNKGSLLLLSAKTLGDLGLDGLAERAIERMVQLQADSGQALLFLADLQQIRGRLSEADATLDRLNKMPNVGDAVRSELASAFERVGRQDKAIEVMEAIRASRKTVAEDLEMRLAWLYSEVGDEEKALEQWLALWRKLKSIPRRRYVEDRLMTVASRLGTLADIAVKLEEKLADGKADEREAGLLVRIYSRVNDSVAASEILEEYMTQSGRNEVERLQEKGRIYQVCNDYWNYEKVIERLIEVDPEGKTEYLRQLALSMLERGKAQDARAVLVTLRDADDGRDSIGGEFEAGVLALVGMRRGAADAYRRGIATHPDRIESYLLLANLLKEMGETDRAVGMFQYLAENAKQDDLFTIAIDGLLNMEARGRVMQWARRITLERLAGRDDKNYLYQLLADLSAEVNDKTGQIRAMENSLAVSGNRRLSVLRECMDLSSNIRGGVFYQRSASGPTNAGNKPFLAFGRRLIGLGELMPPQVFLDLGQAFLAAGDTASAERTFGLARKQANERGYQREVAQIFEKAGKRAEALVRYDRLLRTSPSDVALMARVAKLNEQEGKDAIACRFYEHGLNLLIAQTPLTTRENSSNKPGVRFWGGNRDAYQTYSDRLLRGVLVTVPDDRIDALLNEQRSLLDDNLKQLTAAAGRGAKTLAEAPRIHKQSIILRRLYYAFARQENLQELDLELIRHFKNDRTLLVKFATDHISRNWYNSAEWLLNHSEPDAQQRRQILTLLGQSLAVDQSGQALTPKEMWQRLLPVWMSGDNEEARRILRRVDRSKGITNERLGYVTYVMVNGVMVPRQPRLTADVSAWTRLAIQLGDEGLALTFARSQLQHKSRYGARNVKQMFESYRNVLPADSFRSLVRFAANLYRNDDKRVVEYLWLVSNLGAEIGGELPTDEELLKLVEDGNLRLNYQFPFQQAMEAFPESIRDKALEILIERIDKKSRPRELISIPFHFEEPLGENISKIILDAIASGIQPALQDKYLRYISYYLGGSRAARARKGKAVACDANSELAIAALDLLSAKNVHSQNPQIAGMAKMIKAVVLHQNGRSDEALEIVLESYDPDRPIKDTYQ</sequence>
<protein>
    <recommendedName>
        <fullName evidence="4">Tetratricopeptide repeat protein</fullName>
    </recommendedName>
</protein>
<dbReference type="InterPro" id="IPR019734">
    <property type="entry name" value="TPR_rpt"/>
</dbReference>
<evidence type="ECO:0000256" key="2">
    <source>
        <dbReference type="ARBA" id="ARBA00022803"/>
    </source>
</evidence>
<evidence type="ECO:0008006" key="4">
    <source>
        <dbReference type="Google" id="ProtNLM"/>
    </source>
</evidence>
<dbReference type="EMBL" id="UINC01007428">
    <property type="protein sequence ID" value="SVA33266.1"/>
    <property type="molecule type" value="Genomic_DNA"/>
</dbReference>
<name>A0A381UYQ8_9ZZZZ</name>
<accession>A0A381UYQ8</accession>
<dbReference type="Pfam" id="PF13174">
    <property type="entry name" value="TPR_6"/>
    <property type="match status" value="1"/>
</dbReference>
<dbReference type="InterPro" id="IPR011990">
    <property type="entry name" value="TPR-like_helical_dom_sf"/>
</dbReference>
<evidence type="ECO:0000256" key="1">
    <source>
        <dbReference type="ARBA" id="ARBA00022737"/>
    </source>
</evidence>
<evidence type="ECO:0000313" key="3">
    <source>
        <dbReference type="EMBL" id="SVA33266.1"/>
    </source>
</evidence>
<keyword evidence="1" id="KW-0677">Repeat</keyword>
<dbReference type="SUPFAM" id="SSF48452">
    <property type="entry name" value="TPR-like"/>
    <property type="match status" value="3"/>
</dbReference>
<organism evidence="3">
    <name type="scientific">marine metagenome</name>
    <dbReference type="NCBI Taxonomy" id="408172"/>
    <lineage>
        <taxon>unclassified sequences</taxon>
        <taxon>metagenomes</taxon>
        <taxon>ecological metagenomes</taxon>
    </lineage>
</organism>
<dbReference type="InterPro" id="IPR051012">
    <property type="entry name" value="CellSynth/LPSAsmb/PSIAsmb"/>
</dbReference>
<feature type="non-terminal residue" evidence="3">
    <location>
        <position position="1467"/>
    </location>
</feature>
<keyword evidence="2" id="KW-0802">TPR repeat</keyword>
<dbReference type="Gene3D" id="1.25.40.10">
    <property type="entry name" value="Tetratricopeptide repeat domain"/>
    <property type="match status" value="3"/>
</dbReference>
<dbReference type="PANTHER" id="PTHR45586">
    <property type="entry name" value="TPR REPEAT-CONTAINING PROTEIN PA4667"/>
    <property type="match status" value="1"/>
</dbReference>
<gene>
    <name evidence="3" type="ORF">METZ01_LOCUS86120</name>
</gene>
<proteinExistence type="predicted"/>